<evidence type="ECO:0000313" key="2">
    <source>
        <dbReference type="EMBL" id="KAL1647167.1"/>
    </source>
</evidence>
<sequence>MSMEQPHPHLCNWHKARLLSPLKDKCAADTSTISGMSELELLSLSVSSHSNSQAVATTTTTGSSTALDFDDFINVGAYYLPSSDDGDADDEKDELDDKKGGGSGSRDDAERKGEEPARTG</sequence>
<proteinExistence type="predicted"/>
<dbReference type="Proteomes" id="UP001521184">
    <property type="component" value="Unassembled WGS sequence"/>
</dbReference>
<organism evidence="2 3">
    <name type="scientific">Diplodia intermedia</name>
    <dbReference type="NCBI Taxonomy" id="856260"/>
    <lineage>
        <taxon>Eukaryota</taxon>
        <taxon>Fungi</taxon>
        <taxon>Dikarya</taxon>
        <taxon>Ascomycota</taxon>
        <taxon>Pezizomycotina</taxon>
        <taxon>Dothideomycetes</taxon>
        <taxon>Dothideomycetes incertae sedis</taxon>
        <taxon>Botryosphaeriales</taxon>
        <taxon>Botryosphaeriaceae</taxon>
        <taxon>Diplodia</taxon>
    </lineage>
</organism>
<reference evidence="2 3" key="1">
    <citation type="journal article" date="2023" name="Plant Dis.">
        <title>First Report of Diplodia intermedia Causing Canker and Dieback Diseases on Apple Trees in Canada.</title>
        <authorList>
            <person name="Ellouze W."/>
            <person name="Ilyukhin E."/>
            <person name="Sulman M."/>
            <person name="Ali S."/>
        </authorList>
    </citation>
    <scope>NUCLEOTIDE SEQUENCE [LARGE SCALE GENOMIC DNA]</scope>
    <source>
        <strain evidence="2 3">M45-28</strain>
    </source>
</reference>
<protein>
    <submittedName>
        <fullName evidence="2">Uncharacterized protein</fullName>
    </submittedName>
</protein>
<evidence type="ECO:0000256" key="1">
    <source>
        <dbReference type="SAM" id="MobiDB-lite"/>
    </source>
</evidence>
<feature type="compositionally biased region" description="Basic and acidic residues" evidence="1">
    <location>
        <begin position="95"/>
        <end position="120"/>
    </location>
</feature>
<feature type="region of interest" description="Disordered" evidence="1">
    <location>
        <begin position="80"/>
        <end position="120"/>
    </location>
</feature>
<comment type="caution">
    <text evidence="2">The sequence shown here is derived from an EMBL/GenBank/DDBJ whole genome shotgun (WGS) entry which is preliminary data.</text>
</comment>
<accession>A0ABR3TYW1</accession>
<dbReference type="EMBL" id="JAKEKT020000013">
    <property type="protein sequence ID" value="KAL1647167.1"/>
    <property type="molecule type" value="Genomic_DNA"/>
</dbReference>
<keyword evidence="3" id="KW-1185">Reference proteome</keyword>
<feature type="compositionally biased region" description="Acidic residues" evidence="1">
    <location>
        <begin position="84"/>
        <end position="94"/>
    </location>
</feature>
<evidence type="ECO:0000313" key="3">
    <source>
        <dbReference type="Proteomes" id="UP001521184"/>
    </source>
</evidence>
<gene>
    <name evidence="2" type="ORF">SLS58_002938</name>
</gene>
<name>A0ABR3TYW1_9PEZI</name>